<evidence type="ECO:0000313" key="2">
    <source>
        <dbReference type="EMBL" id="CEO54955.1"/>
    </source>
</evidence>
<sequence length="808" mass="93007">MEELRRNYFTRAREPYPTDLLVNETRLVALLPGKWNDDVRCELFRVSSERPIKHPPYQALSYAWGAPGHRASHIQLNGCEFAVTMNLGTALRLLRDNEEPVVLWVDALCINQQNDAERSSQVAKMRGIYKTADQVIIFLGDDLSPRAGKSFRRDPGPCVRFTGHDSDEDLIRQYMRKWSSSLTTEQISAPDVFCLIAILSRKISCLKFPQEIPESRLGAIFEALRIMLTTRWWDRIWVVQEAVVAEHMVVRYGNASMPWKMLATVAIRYHGGVVSNLLDSVSSDDTKVLRLLSRVRDLDHFRQTWRAQSQKLDLLALLRQFCNRNSSDSRDKIFALLGLCDQSQTLNPDYSWNEVTVYVKYLIQMIQQKESLSPLNGDIGRKNRRDIPSWVPDWNATFDESDRGRQSLAELYDACGGVASTVLVFRVQREVRSDYLDSKIPLVWEGWDPDKASSQIKKGMARLLESLESESQPEAYLPEDLQYWLKDYMRFFQSMNGDDNDLDAIFNKLIAFCHPQGQRHPTRFVNHSLLTFEYDNQNGCADGSLVARGRFLGTVSKVFEPLYSCNDTKAVLNGTKHWFFATERWFATEWFARRLQLEWSPFDGNRYDLSNLWTVFAETLLSSAKLTENGLERLGIQDNAHLATWLWRVVWKADPAQQTYHFQKMYHRLKDILLQMPFLDTEISDPRVAESYSAAMRLSITKRAFFITNNGRIGLGPISMQESDEIYVLPGGKMPFVLRRIPHQNAAFSLVGECYLHGCMDGQVGLPSEGGIPDHRNYFQYWHRRLYGLGGSRVLEDGEPDIRLISII</sequence>
<dbReference type="InterPro" id="IPR010730">
    <property type="entry name" value="HET"/>
</dbReference>
<name>A0A0B7KJC4_BIOOC</name>
<dbReference type="Pfam" id="PF06985">
    <property type="entry name" value="HET"/>
    <property type="match status" value="1"/>
</dbReference>
<dbReference type="AlphaFoldDB" id="A0A0B7KJC4"/>
<dbReference type="PANTHER" id="PTHR24148:SF73">
    <property type="entry name" value="HET DOMAIN PROTEIN (AFU_ORTHOLOGUE AFUA_8G01020)"/>
    <property type="match status" value="1"/>
</dbReference>
<gene>
    <name evidence="2" type="ORF">BN869_000011013_1</name>
</gene>
<protein>
    <recommendedName>
        <fullName evidence="1">Heterokaryon incompatibility domain-containing protein</fullName>
    </recommendedName>
</protein>
<dbReference type="Pfam" id="PF26639">
    <property type="entry name" value="Het-6_barrel"/>
    <property type="match status" value="1"/>
</dbReference>
<dbReference type="EMBL" id="CDPU01000047">
    <property type="protein sequence ID" value="CEO54955.1"/>
    <property type="molecule type" value="Genomic_DNA"/>
</dbReference>
<reference evidence="2" key="1">
    <citation type="submission" date="2015-01" db="EMBL/GenBank/DDBJ databases">
        <authorList>
            <person name="Durling Mikael"/>
        </authorList>
    </citation>
    <scope>NUCLEOTIDE SEQUENCE</scope>
</reference>
<dbReference type="InterPro" id="IPR052895">
    <property type="entry name" value="HetReg/Transcr_Mod"/>
</dbReference>
<accession>A0A0B7KJC4</accession>
<evidence type="ECO:0000259" key="1">
    <source>
        <dbReference type="Pfam" id="PF06985"/>
    </source>
</evidence>
<feature type="domain" description="Heterokaryon incompatibility" evidence="1">
    <location>
        <begin position="57"/>
        <end position="241"/>
    </location>
</feature>
<organism evidence="2">
    <name type="scientific">Bionectria ochroleuca</name>
    <name type="common">Gliocladium roseum</name>
    <dbReference type="NCBI Taxonomy" id="29856"/>
    <lineage>
        <taxon>Eukaryota</taxon>
        <taxon>Fungi</taxon>
        <taxon>Dikarya</taxon>
        <taxon>Ascomycota</taxon>
        <taxon>Pezizomycotina</taxon>
        <taxon>Sordariomycetes</taxon>
        <taxon>Hypocreomycetidae</taxon>
        <taxon>Hypocreales</taxon>
        <taxon>Bionectriaceae</taxon>
        <taxon>Clonostachys</taxon>
    </lineage>
</organism>
<dbReference type="PANTHER" id="PTHR24148">
    <property type="entry name" value="ANKYRIN REPEAT DOMAIN-CONTAINING PROTEIN 39 HOMOLOG-RELATED"/>
    <property type="match status" value="1"/>
</dbReference>
<proteinExistence type="predicted"/>